<accession>G2E2D8</accession>
<feature type="region of interest" description="Disordered" evidence="1">
    <location>
        <begin position="109"/>
        <end position="161"/>
    </location>
</feature>
<feature type="compositionally biased region" description="Polar residues" evidence="1">
    <location>
        <begin position="109"/>
        <end position="134"/>
    </location>
</feature>
<comment type="caution">
    <text evidence="2">The sequence shown here is derived from an EMBL/GenBank/DDBJ whole genome shotgun (WGS) entry which is preliminary data.</text>
</comment>
<protein>
    <submittedName>
        <fullName evidence="2">Uncharacterized protein</fullName>
    </submittedName>
</protein>
<keyword evidence="3" id="KW-1185">Reference proteome</keyword>
<name>G2E2D8_9GAMM</name>
<dbReference type="AlphaFoldDB" id="G2E2D8"/>
<reference evidence="2 3" key="1">
    <citation type="submission" date="2011-06" db="EMBL/GenBank/DDBJ databases">
        <title>The draft genome of Thiorhodococcus drewsii AZ1.</title>
        <authorList>
            <consortium name="US DOE Joint Genome Institute (JGI-PGF)"/>
            <person name="Lucas S."/>
            <person name="Han J."/>
            <person name="Lapidus A."/>
            <person name="Cheng J.-F."/>
            <person name="Goodwin L."/>
            <person name="Pitluck S."/>
            <person name="Peters L."/>
            <person name="Land M.L."/>
            <person name="Hauser L."/>
            <person name="Vogl K."/>
            <person name="Liu Z."/>
            <person name="Imhoff J."/>
            <person name="Thiel V."/>
            <person name="Frigaard N.-U."/>
            <person name="Bryant D.A."/>
            <person name="Woyke T.J."/>
        </authorList>
    </citation>
    <scope>NUCLEOTIDE SEQUENCE [LARGE SCALE GENOMIC DNA]</scope>
    <source>
        <strain evidence="2 3">AZ1</strain>
    </source>
</reference>
<evidence type="ECO:0000313" key="3">
    <source>
        <dbReference type="Proteomes" id="UP000004200"/>
    </source>
</evidence>
<gene>
    <name evidence="2" type="ORF">ThidrDRAFT_2486</name>
</gene>
<feature type="region of interest" description="Disordered" evidence="1">
    <location>
        <begin position="175"/>
        <end position="203"/>
    </location>
</feature>
<organism evidence="2 3">
    <name type="scientific">Thiorhodococcus drewsii AZ1</name>
    <dbReference type="NCBI Taxonomy" id="765913"/>
    <lineage>
        <taxon>Bacteria</taxon>
        <taxon>Pseudomonadati</taxon>
        <taxon>Pseudomonadota</taxon>
        <taxon>Gammaproteobacteria</taxon>
        <taxon>Chromatiales</taxon>
        <taxon>Chromatiaceae</taxon>
        <taxon>Thiorhodococcus</taxon>
    </lineage>
</organism>
<evidence type="ECO:0000256" key="1">
    <source>
        <dbReference type="SAM" id="MobiDB-lite"/>
    </source>
</evidence>
<dbReference type="EMBL" id="AFWT01000016">
    <property type="protein sequence ID" value="EGV30854.1"/>
    <property type="molecule type" value="Genomic_DNA"/>
</dbReference>
<proteinExistence type="predicted"/>
<dbReference type="eggNOG" id="COG3756">
    <property type="taxonomic scope" value="Bacteria"/>
</dbReference>
<evidence type="ECO:0000313" key="2">
    <source>
        <dbReference type="EMBL" id="EGV30854.1"/>
    </source>
</evidence>
<dbReference type="Proteomes" id="UP000004200">
    <property type="component" value="Unassembled WGS sequence"/>
</dbReference>
<dbReference type="STRING" id="765913.ThidrDRAFT_2486"/>
<sequence>MQAVAIRLEDAELAALSGQRPELWQLYIVLRTLMDYHSGFVGHTRRISWRALQEALYIEPGQGLEGTGTPTKAKVRRLAEGLERAGLVRNRSALKQLIFFLPLAITDQSAPNKPGTNPAQTRHTHPGTSDSSNDAVCGPDPPITRQVPISKGTVKAGTPPVSGIRKEKTVLTHMSRDGPFSASDGGVGPTPAPSAPDARPDGPVAVRADVVQPIFAYWQQVMAKPKAKLDAKRRSAIAARLKDGYTPAELQRAIDGCRASAWHQGRNDRGRAFDDIALICRDAVHVEQFLALAADQHAEQAALEAFLNPDPGPLEGEFHVVRSRP</sequence>